<keyword evidence="4 5" id="KW-0472">Membrane</keyword>
<feature type="domain" description="G-protein coupled receptors family 1 profile" evidence="6">
    <location>
        <begin position="1"/>
        <end position="238"/>
    </location>
</feature>
<feature type="transmembrane region" description="Helical" evidence="5">
    <location>
        <begin position="127"/>
        <end position="148"/>
    </location>
</feature>
<evidence type="ECO:0000313" key="8">
    <source>
        <dbReference type="Proteomes" id="UP000270296"/>
    </source>
</evidence>
<evidence type="ECO:0000256" key="3">
    <source>
        <dbReference type="ARBA" id="ARBA00022989"/>
    </source>
</evidence>
<dbReference type="OrthoDB" id="5799915at2759"/>
<dbReference type="AlphaFoldDB" id="A0A183IL75"/>
<evidence type="ECO:0000313" key="9">
    <source>
        <dbReference type="WBParaSite" id="SBAD_0000456101-mRNA-1"/>
    </source>
</evidence>
<keyword evidence="8" id="KW-1185">Reference proteome</keyword>
<evidence type="ECO:0000259" key="6">
    <source>
        <dbReference type="PROSITE" id="PS50262"/>
    </source>
</evidence>
<gene>
    <name evidence="7" type="ORF">SBAD_LOCUS4371</name>
</gene>
<protein>
    <submittedName>
        <fullName evidence="9">G_PROTEIN_RECEP_F1_2 domain-containing protein</fullName>
    </submittedName>
</protein>
<dbReference type="WBParaSite" id="SBAD_0000456101-mRNA-1">
    <property type="protein sequence ID" value="SBAD_0000456101-mRNA-1"/>
    <property type="gene ID" value="SBAD_0000456101"/>
</dbReference>
<accession>A0A183IL75</accession>
<reference evidence="7 8" key="2">
    <citation type="submission" date="2018-11" db="EMBL/GenBank/DDBJ databases">
        <authorList>
            <consortium name="Pathogen Informatics"/>
        </authorList>
    </citation>
    <scope>NUCLEOTIDE SEQUENCE [LARGE SCALE GENOMIC DNA]</scope>
</reference>
<dbReference type="SUPFAM" id="SSF81321">
    <property type="entry name" value="Family A G protein-coupled receptor-like"/>
    <property type="match status" value="1"/>
</dbReference>
<dbReference type="PROSITE" id="PS50262">
    <property type="entry name" value="G_PROTEIN_RECEP_F1_2"/>
    <property type="match status" value="1"/>
</dbReference>
<evidence type="ECO:0000256" key="1">
    <source>
        <dbReference type="ARBA" id="ARBA00004370"/>
    </source>
</evidence>
<dbReference type="PANTHER" id="PTHR46709">
    <property type="entry name" value="PROTEIN CBG23488-RELATED"/>
    <property type="match status" value="1"/>
</dbReference>
<dbReference type="EMBL" id="UZAM01008279">
    <property type="protein sequence ID" value="VDP04159.1"/>
    <property type="molecule type" value="Genomic_DNA"/>
</dbReference>
<dbReference type="GO" id="GO:0016020">
    <property type="term" value="C:membrane"/>
    <property type="evidence" value="ECO:0007669"/>
    <property type="project" value="UniProtKB-SubCell"/>
</dbReference>
<proteinExistence type="predicted"/>
<sequence length="271" mass="32249">MIFPPQIMIDYFEWEFLYHVWLRYVPYLYSFSRIVTVASSYLIVFCSLERYLEVIQVRRKKVFINVTHRQRYINITFIVMLSILFRIISIWEVELVTRPGCTGFASEALDLTPLAQNYYYRKIYQLWLVHLFQIFFPFTILVIANVLISVGWKKVARGSSTAIKKPYSEIRHSTSTARRMLIAIVTTYLISNLLNVIMTIWEHVDQQYLLSHQEFYSFSTDVVSILTSLNASLRLPIYFFTNWRIRKGLRKFWRKACRKASVLALVQFNLT</sequence>
<comment type="subcellular location">
    <subcellularLocation>
        <location evidence="1">Membrane</location>
    </subcellularLocation>
</comment>
<feature type="transmembrane region" description="Helical" evidence="5">
    <location>
        <begin position="221"/>
        <end position="241"/>
    </location>
</feature>
<dbReference type="Proteomes" id="UP000270296">
    <property type="component" value="Unassembled WGS sequence"/>
</dbReference>
<evidence type="ECO:0000313" key="7">
    <source>
        <dbReference type="EMBL" id="VDP04159.1"/>
    </source>
</evidence>
<dbReference type="InterPro" id="IPR017452">
    <property type="entry name" value="GPCR_Rhodpsn_7TM"/>
</dbReference>
<reference evidence="9" key="1">
    <citation type="submission" date="2016-06" db="UniProtKB">
        <authorList>
            <consortium name="WormBaseParasite"/>
        </authorList>
    </citation>
    <scope>IDENTIFICATION</scope>
</reference>
<feature type="transmembrane region" description="Helical" evidence="5">
    <location>
        <begin position="180"/>
        <end position="201"/>
    </location>
</feature>
<name>A0A183IL75_9BILA</name>
<evidence type="ECO:0000256" key="5">
    <source>
        <dbReference type="SAM" id="Phobius"/>
    </source>
</evidence>
<keyword evidence="2 5" id="KW-0812">Transmembrane</keyword>
<feature type="transmembrane region" description="Helical" evidence="5">
    <location>
        <begin position="27"/>
        <end position="52"/>
    </location>
</feature>
<evidence type="ECO:0000256" key="4">
    <source>
        <dbReference type="ARBA" id="ARBA00023136"/>
    </source>
</evidence>
<evidence type="ECO:0000256" key="2">
    <source>
        <dbReference type="ARBA" id="ARBA00022692"/>
    </source>
</evidence>
<organism evidence="9">
    <name type="scientific">Soboliphyme baturini</name>
    <dbReference type="NCBI Taxonomy" id="241478"/>
    <lineage>
        <taxon>Eukaryota</taxon>
        <taxon>Metazoa</taxon>
        <taxon>Ecdysozoa</taxon>
        <taxon>Nematoda</taxon>
        <taxon>Enoplea</taxon>
        <taxon>Dorylaimia</taxon>
        <taxon>Dioctophymatida</taxon>
        <taxon>Dioctophymatoidea</taxon>
        <taxon>Soboliphymatidae</taxon>
        <taxon>Soboliphyme</taxon>
    </lineage>
</organism>
<dbReference type="Gene3D" id="1.20.1070.10">
    <property type="entry name" value="Rhodopsin 7-helix transmembrane proteins"/>
    <property type="match status" value="1"/>
</dbReference>
<feature type="transmembrane region" description="Helical" evidence="5">
    <location>
        <begin position="72"/>
        <end position="91"/>
    </location>
</feature>
<dbReference type="PANTHER" id="PTHR46709:SF12">
    <property type="entry name" value="G-PROTEIN COUPLED RECEPTORS FAMILY 1 PROFILE DOMAIN-CONTAINING PROTEIN"/>
    <property type="match status" value="1"/>
</dbReference>
<keyword evidence="3 5" id="KW-1133">Transmembrane helix</keyword>